<protein>
    <submittedName>
        <fullName evidence="2">Serine protease</fullName>
    </submittedName>
</protein>
<sequence>LGAEVASLTPELADKLNVKDLDGVVISYLQEEGAANKMKLQKGDIIRQINGEKIGSHAEFEEKLSLHSPGDKLYITLERNGKKIEKELILTNSQNTTERLNRVAYFSEALGVEFEAVPRVEQNLLDITSGVRVVDIKNGFFRKLNIEEGFIITAINEKPIDDPKRLASVLEEIKGKVIIKGVNKK</sequence>
<evidence type="ECO:0000313" key="3">
    <source>
        <dbReference type="Proteomes" id="UP000240608"/>
    </source>
</evidence>
<feature type="non-terminal residue" evidence="2">
    <location>
        <position position="185"/>
    </location>
</feature>
<dbReference type="SUPFAM" id="SSF50156">
    <property type="entry name" value="PDZ domain-like"/>
    <property type="match status" value="1"/>
</dbReference>
<keyword evidence="2" id="KW-0378">Hydrolase</keyword>
<dbReference type="InterPro" id="IPR001478">
    <property type="entry name" value="PDZ"/>
</dbReference>
<accession>A0A2T4D6K8</accession>
<feature type="non-terminal residue" evidence="2">
    <location>
        <position position="1"/>
    </location>
</feature>
<evidence type="ECO:0000259" key="1">
    <source>
        <dbReference type="PROSITE" id="PS50106"/>
    </source>
</evidence>
<gene>
    <name evidence="2" type="ORF">C9994_17495</name>
</gene>
<comment type="caution">
    <text evidence="2">The sequence shown here is derived from an EMBL/GenBank/DDBJ whole genome shotgun (WGS) entry which is preliminary data.</text>
</comment>
<dbReference type="Gene3D" id="2.30.42.10">
    <property type="match status" value="2"/>
</dbReference>
<dbReference type="EMBL" id="PYVU01000692">
    <property type="protein sequence ID" value="PTB89439.1"/>
    <property type="molecule type" value="Genomic_DNA"/>
</dbReference>
<dbReference type="CDD" id="cd06779">
    <property type="entry name" value="cpPDZ_Deg_HtrA-like"/>
    <property type="match status" value="1"/>
</dbReference>
<keyword evidence="2" id="KW-0645">Protease</keyword>
<dbReference type="AlphaFoldDB" id="A0A2T4D6K8"/>
<dbReference type="GO" id="GO:0008233">
    <property type="term" value="F:peptidase activity"/>
    <property type="evidence" value="ECO:0007669"/>
    <property type="project" value="UniProtKB-KW"/>
</dbReference>
<dbReference type="Proteomes" id="UP000240608">
    <property type="component" value="Unassembled WGS sequence"/>
</dbReference>
<feature type="domain" description="PDZ" evidence="1">
    <location>
        <begin position="1"/>
        <end position="81"/>
    </location>
</feature>
<reference evidence="2 3" key="1">
    <citation type="submission" date="2018-03" db="EMBL/GenBank/DDBJ databases">
        <title>Cross-interface Injection: A General Nanoliter Liquid Handling Method Applied to Single Cells Genome Amplification Automated Nanoliter Liquid Handling Applied to Single Cell Multiple Displacement Amplification.</title>
        <authorList>
            <person name="Yun J."/>
            <person name="Xu P."/>
            <person name="Xu J."/>
            <person name="Dai X."/>
            <person name="Wang Y."/>
            <person name="Zheng X."/>
            <person name="Cao C."/>
            <person name="Yi Q."/>
            <person name="Zhu Y."/>
            <person name="Wang L."/>
            <person name="Dong Z."/>
            <person name="Huang Y."/>
            <person name="Huang L."/>
            <person name="Du W."/>
        </authorList>
    </citation>
    <scope>NUCLEOTIDE SEQUENCE [LARGE SCALE GENOMIC DNA]</scope>
    <source>
        <strain evidence="2 3">Z-D1-2</strain>
    </source>
</reference>
<name>A0A2T4D6K8_9BACT</name>
<dbReference type="SMART" id="SM00228">
    <property type="entry name" value="PDZ"/>
    <property type="match status" value="1"/>
</dbReference>
<evidence type="ECO:0000313" key="2">
    <source>
        <dbReference type="EMBL" id="PTB89439.1"/>
    </source>
</evidence>
<dbReference type="Pfam" id="PF13180">
    <property type="entry name" value="PDZ_2"/>
    <property type="match status" value="1"/>
</dbReference>
<dbReference type="InterPro" id="IPR036034">
    <property type="entry name" value="PDZ_sf"/>
</dbReference>
<proteinExistence type="predicted"/>
<dbReference type="PROSITE" id="PS50106">
    <property type="entry name" value="PDZ"/>
    <property type="match status" value="1"/>
</dbReference>
<dbReference type="GO" id="GO:0006508">
    <property type="term" value="P:proteolysis"/>
    <property type="evidence" value="ECO:0007669"/>
    <property type="project" value="UniProtKB-KW"/>
</dbReference>
<organism evidence="2 3">
    <name type="scientific">Marivirga lumbricoides</name>
    <dbReference type="NCBI Taxonomy" id="1046115"/>
    <lineage>
        <taxon>Bacteria</taxon>
        <taxon>Pseudomonadati</taxon>
        <taxon>Bacteroidota</taxon>
        <taxon>Cytophagia</taxon>
        <taxon>Cytophagales</taxon>
        <taxon>Marivirgaceae</taxon>
        <taxon>Marivirga</taxon>
    </lineage>
</organism>